<accession>A0A167D2Z9</accession>
<sequence length="491" mass="55368">MLKFFSSTPPAPPRESNDRVIPVGYFDDTLLFKTFVMKTMFQFCDVLDTQKLRESLESVVRRPGWNKLAARLRMNNRGELEHHIPQKFSRDRPAISYDHVDHSDLDIASHPAGSRIPRPPSDGKPAVVGNPDDLLELIHGPKTPKGLTDYLYSDRSELGLRIVSFKDSTVIVLHWIHLAFDAIAKKSLLEAWLLALNGKLDLIPEPLLPDSYALKDLGKTAAKPHSLADRRMSVFGTALWALRNIYRLAFCKKEHRMVCVPAEFLARLKEKALEQNVLEERDGGTIAKMPEEKLFLSDGDVLVAWVTRLSLSNFPEDSKRLVAVQQAYQWRPVLEDLLPSDKPFLCNCVGFLVTLMSASDVLNKPLGHLASAIRRSITEQGTREQVEAYSSLVRQDPRTKSPPLFGCSSMQLLMFSNWHKANIYGFDLSAAAIQPRDKPLLPSYVQTVQGPYNFTDGIIILGKDADGNYWLSGHKVKGEWSAMEKMMREDS</sequence>
<comment type="caution">
    <text evidence="1">The sequence shown here is derived from an EMBL/GenBank/DDBJ whole genome shotgun (WGS) entry which is preliminary data.</text>
</comment>
<proteinExistence type="predicted"/>
<evidence type="ECO:0000313" key="1">
    <source>
        <dbReference type="EMBL" id="KZL83357.1"/>
    </source>
</evidence>
<dbReference type="AlphaFoldDB" id="A0A167D2Z9"/>
<organism evidence="1 2">
    <name type="scientific">Colletotrichum incanum</name>
    <name type="common">Soybean anthracnose fungus</name>
    <dbReference type="NCBI Taxonomy" id="1573173"/>
    <lineage>
        <taxon>Eukaryota</taxon>
        <taxon>Fungi</taxon>
        <taxon>Dikarya</taxon>
        <taxon>Ascomycota</taxon>
        <taxon>Pezizomycotina</taxon>
        <taxon>Sordariomycetes</taxon>
        <taxon>Hypocreomycetidae</taxon>
        <taxon>Glomerellales</taxon>
        <taxon>Glomerellaceae</taxon>
        <taxon>Colletotrichum</taxon>
        <taxon>Colletotrichum spaethianum species complex</taxon>
    </lineage>
</organism>
<name>A0A167D2Z9_COLIC</name>
<reference evidence="1 2" key="1">
    <citation type="submission" date="2015-06" db="EMBL/GenBank/DDBJ databases">
        <title>Survival trade-offs in plant roots during colonization by closely related pathogenic and mutualistic fungi.</title>
        <authorList>
            <person name="Hacquard S."/>
            <person name="Kracher B."/>
            <person name="Hiruma K."/>
            <person name="Weinman A."/>
            <person name="Muench P."/>
            <person name="Garrido Oter R."/>
            <person name="Ver Loren van Themaat E."/>
            <person name="Dallerey J.-F."/>
            <person name="Damm U."/>
            <person name="Henrissat B."/>
            <person name="Lespinet O."/>
            <person name="Thon M."/>
            <person name="Kemen E."/>
            <person name="McHardy A.C."/>
            <person name="Schulze-Lefert P."/>
            <person name="O'Connell R.J."/>
        </authorList>
    </citation>
    <scope>NUCLEOTIDE SEQUENCE [LARGE SCALE GENOMIC DNA]</scope>
    <source>
        <strain evidence="1 2">MAFF 238704</strain>
    </source>
</reference>
<dbReference type="EMBL" id="LFIW01001147">
    <property type="protein sequence ID" value="KZL83357.1"/>
    <property type="molecule type" value="Genomic_DNA"/>
</dbReference>
<dbReference type="OrthoDB" id="21502at2759"/>
<protein>
    <submittedName>
        <fullName evidence="1">Lysr family regulatory protein</fullName>
    </submittedName>
</protein>
<keyword evidence="2" id="KW-1185">Reference proteome</keyword>
<gene>
    <name evidence="1" type="ORF">CI238_12062</name>
</gene>
<dbReference type="InterPro" id="IPR023213">
    <property type="entry name" value="CAT-like_dom_sf"/>
</dbReference>
<evidence type="ECO:0000313" key="2">
    <source>
        <dbReference type="Proteomes" id="UP000076584"/>
    </source>
</evidence>
<dbReference type="STRING" id="1573173.A0A167D2Z9"/>
<dbReference type="Proteomes" id="UP000076584">
    <property type="component" value="Unassembled WGS sequence"/>
</dbReference>
<dbReference type="Gene3D" id="3.30.559.10">
    <property type="entry name" value="Chloramphenicol acetyltransferase-like domain"/>
    <property type="match status" value="1"/>
</dbReference>